<keyword evidence="12" id="KW-0413">Isomerase</keyword>
<dbReference type="OrthoDB" id="427280at2759"/>
<accession>A0A7R9BT13</accession>
<evidence type="ECO:0000256" key="13">
    <source>
        <dbReference type="ARBA" id="ARBA00023284"/>
    </source>
</evidence>
<keyword evidence="7" id="KW-0677">Repeat</keyword>
<dbReference type="InterPro" id="IPR005788">
    <property type="entry name" value="PDI_thioredoxin-like_dom"/>
</dbReference>
<dbReference type="FunFam" id="3.40.30.10:FF:000107">
    <property type="entry name" value="Protein disulfide-isomerase 5-2"/>
    <property type="match status" value="1"/>
</dbReference>
<evidence type="ECO:0000259" key="16">
    <source>
        <dbReference type="PROSITE" id="PS51352"/>
    </source>
</evidence>
<name>A0A7R9BT13_9CRUS</name>
<dbReference type="PROSITE" id="PS50802">
    <property type="entry name" value="OTU"/>
    <property type="match status" value="1"/>
</dbReference>
<dbReference type="GO" id="GO:0004843">
    <property type="term" value="F:cysteine-type deubiquitinase activity"/>
    <property type="evidence" value="ECO:0007669"/>
    <property type="project" value="UniProtKB-EC"/>
</dbReference>
<keyword evidence="9" id="KW-0378">Hydrolase</keyword>
<evidence type="ECO:0000256" key="1">
    <source>
        <dbReference type="ARBA" id="ARBA00000707"/>
    </source>
</evidence>
<dbReference type="Gene3D" id="2.130.10.10">
    <property type="entry name" value="YVTN repeat-like/Quinoprotein amine dehydrogenase"/>
    <property type="match status" value="1"/>
</dbReference>
<evidence type="ECO:0000256" key="9">
    <source>
        <dbReference type="ARBA" id="ARBA00022801"/>
    </source>
</evidence>
<evidence type="ECO:0000313" key="18">
    <source>
        <dbReference type="Proteomes" id="UP000678499"/>
    </source>
</evidence>
<dbReference type="PROSITE" id="PS51352">
    <property type="entry name" value="THIOREDOXIN_2"/>
    <property type="match status" value="2"/>
</dbReference>
<keyword evidence="11" id="KW-1015">Disulfide bond</keyword>
<proteinExistence type="inferred from homology"/>
<reference evidence="17" key="1">
    <citation type="submission" date="2020-11" db="EMBL/GenBank/DDBJ databases">
        <authorList>
            <person name="Tran Van P."/>
        </authorList>
    </citation>
    <scope>NUCLEOTIDE SEQUENCE</scope>
</reference>
<dbReference type="PRINTS" id="PR00421">
    <property type="entry name" value="THIOREDOXIN"/>
</dbReference>
<dbReference type="PANTHER" id="PTHR18929">
    <property type="entry name" value="PROTEIN DISULFIDE ISOMERASE"/>
    <property type="match status" value="1"/>
</dbReference>
<evidence type="ECO:0000256" key="12">
    <source>
        <dbReference type="ARBA" id="ARBA00023235"/>
    </source>
</evidence>
<dbReference type="InterPro" id="IPR042468">
    <property type="entry name" value="Peptidase_C65_otubain_sub1"/>
</dbReference>
<dbReference type="Pfam" id="PF12896">
    <property type="entry name" value="ANAPC4"/>
    <property type="match status" value="1"/>
</dbReference>
<feature type="domain" description="OTU" evidence="15">
    <location>
        <begin position="876"/>
        <end position="1120"/>
    </location>
</feature>
<dbReference type="EC" id="3.4.19.12" evidence="4"/>
<dbReference type="SUPFAM" id="SSF52833">
    <property type="entry name" value="Thioredoxin-like"/>
    <property type="match status" value="5"/>
</dbReference>
<dbReference type="GO" id="GO:0003756">
    <property type="term" value="F:protein disulfide isomerase activity"/>
    <property type="evidence" value="ECO:0007669"/>
    <property type="project" value="InterPro"/>
</dbReference>
<dbReference type="InterPro" id="IPR042467">
    <property type="entry name" value="Peptidase_C65_otubain_sub2"/>
</dbReference>
<dbReference type="GO" id="GO:0005783">
    <property type="term" value="C:endoplasmic reticulum"/>
    <property type="evidence" value="ECO:0007669"/>
    <property type="project" value="TreeGrafter"/>
</dbReference>
<feature type="domain" description="Thioredoxin" evidence="16">
    <location>
        <begin position="1231"/>
        <end position="1342"/>
    </location>
</feature>
<dbReference type="Pfam" id="PF00085">
    <property type="entry name" value="Thioredoxin"/>
    <property type="match status" value="2"/>
</dbReference>
<dbReference type="InterPro" id="IPR036322">
    <property type="entry name" value="WD40_repeat_dom_sf"/>
</dbReference>
<dbReference type="GO" id="GO:0009986">
    <property type="term" value="C:cell surface"/>
    <property type="evidence" value="ECO:0007669"/>
    <property type="project" value="TreeGrafter"/>
</dbReference>
<dbReference type="Pfam" id="PF13848">
    <property type="entry name" value="Thioredoxin_6"/>
    <property type="match status" value="1"/>
</dbReference>
<evidence type="ECO:0000256" key="6">
    <source>
        <dbReference type="ARBA" id="ARBA00022729"/>
    </source>
</evidence>
<keyword evidence="6" id="KW-0732">Signal</keyword>
<dbReference type="SUPFAM" id="SSF50978">
    <property type="entry name" value="WD40 repeat-like"/>
    <property type="match status" value="1"/>
</dbReference>
<comment type="catalytic activity">
    <reaction evidence="1">
        <text>Thiol-dependent hydrolysis of ester, thioester, amide, peptide and isopeptide bonds formed by the C-terminal Gly of ubiquitin (a 76-residue protein attached to proteins as an intracellular targeting signal).</text>
        <dbReference type="EC" id="3.4.19.12"/>
    </reaction>
</comment>
<dbReference type="InterPro" id="IPR038765">
    <property type="entry name" value="Papain-like_cys_pep_sf"/>
</dbReference>
<comment type="similarity">
    <text evidence="3">Belongs to the peptidase C65 family.</text>
</comment>
<evidence type="ECO:0000256" key="4">
    <source>
        <dbReference type="ARBA" id="ARBA00012759"/>
    </source>
</evidence>
<dbReference type="InterPro" id="IPR015943">
    <property type="entry name" value="WD40/YVTN_repeat-like_dom_sf"/>
</dbReference>
<keyword evidence="13" id="KW-0676">Redox-active center</keyword>
<dbReference type="SUPFAM" id="SSF54001">
    <property type="entry name" value="Cysteine proteinases"/>
    <property type="match status" value="1"/>
</dbReference>
<evidence type="ECO:0000256" key="10">
    <source>
        <dbReference type="ARBA" id="ARBA00022807"/>
    </source>
</evidence>
<sequence>MEIEEPFPENSRRVRAENSSYRVREVYDVPVNCNLRYVEEKPVGIPLTLLEWSPKMDLIAVASKTGEALLYRLNWVKIWGRAPPDISALVTAIVWRPDGRLIAFGYKSGDIMLREIEHGDTVHYLHVSSEVTFLHWSSETFVQEDFDSRARQKHTVFPPSFDNSEDIFPELPSLSKCFGMAKGVWEERDGTRKRMLDSESLNILVVCLSSSRVLLYAYGIFLFAAVSLEDLELSKNPTVLGAAITDNFDKLLVVLREADSFNTHLRTFKTSFVRREREDVIFFAKICAQMGTLIQYLNRCMQGIREAVELMSGEFESKFDSIRQSLDLDCETDEDSRYDLLAQFAEYKAFGCLSDALEKDFVHGISVRGLRKLRTSLERGYTNIQSLLTEYMLTAAEALYDHADRLLGLARCEETYDYLGFSKENALKTVKSVEQLVLKINEFQQVLLKLFESFLKFKPCDSLPDGNETTPEETQCAMDFVEQLLAPHFRHPASSHRQGKLKMLEQVTQYIKDTPLVFPVDNRDEEGLMSWAEFVDSMKEEYGAEVEDDLTVTDARVSLTTALRICAENLQELVEFRQSFGDIPTFGEPAELKFGFSPCVRFHDGCILFKSITKSQQEVAFCSLKNGQWVGVRCQLMAAGESSCPAVIDDADFYSPAVTSFLIYDQAPAKLLQLPWKDIVSEFSPIEFDSFPCVLFRFRESVVQNLDDIRAGGSLAISGTRKVVAILFKDKLRVRVMETEYVEDDEEQMTEDARDESSGNMVHLNSEDFVILDEDEQFGLNFERFFLERDIFLYGEDMMEGHIEDPSNSEAEAVQVPDSSLDQETLILEQQRKIDAEIADQHPLVGPLVGFDDVRSEYPPDSPFVTKLNQLEDRYKGMRSIRRDGNCFLRSFAFGYFEYCLTHQEEFEKFKKFALNSKTDLVAQGLPGFAVDDTYDNVAGVFESMDAKISLDDLSKRFNDQATSDYLVSYLRMVISGHLQKEATFYEPFLIDQSIKEFCQREVEPMFKDCDHIHVTALANATDVPIRVEYLDREQDSVSTHDFLPMDIHGTGSEPAKRNPVASSALCELLNMRSVLCVLVLFCLCIHGNEETLFSNIVEPDINVDDIPVVEGHGSITIPIDQHDVLILDKSIFLHIINTNRIILVEFYAPWCGHCKSLEPEYAKAAELLKDDGIKLAKVDATQEEELSKSYGVTGFPTLMLFLNGVKVEEYQGPRNAHSIAEYMREKADPNWKPPPSNVVSLTSSNFSSFVKKEKLALIEFYDPACTHCKKLVPELEQAAKELRNDGIAIAKIDGILEKALSDEYGVRGWPTLFVLRSGRVFEYRGTRDAKGIIKYMREMKTIPSVEVKSAKQLKNSLPRLTAAVVGVFDQDGASLRNEFISASYIAKGEDLEFKFFHTSDPEVARFIRGSINSIVIIKPDLLTTEHETQHYVIDSKSASANDIMSSIKAHATPLVGIRTKQNSAQEFQKRPILVAYYDVNYSVEFVSDTERVRRMISAVAKDYPDIQFAISSESTFAEELKLLGLDDSGEDVNVAIWGSNGAKYPMEPADNLGKEDLHKFVKNFLAGEVKSFIRSQAAPKKNDGAVEILVGSTFQKAMSSNRDYLIEFYAPWCGH</sequence>
<dbReference type="Gene3D" id="1.20.1300.20">
    <property type="entry name" value="Peptidase C65 Otubain, subdomain 2"/>
    <property type="match status" value="1"/>
</dbReference>
<dbReference type="GO" id="GO:0006508">
    <property type="term" value="P:proteolysis"/>
    <property type="evidence" value="ECO:0007669"/>
    <property type="project" value="UniProtKB-KW"/>
</dbReference>
<keyword evidence="8" id="KW-0833">Ubl conjugation pathway</keyword>
<dbReference type="Pfam" id="PF10275">
    <property type="entry name" value="Peptidase_C65"/>
    <property type="match status" value="1"/>
</dbReference>
<dbReference type="EMBL" id="CAJPEX010001713">
    <property type="protein sequence ID" value="CAG0919775.1"/>
    <property type="molecule type" value="Genomic_DNA"/>
</dbReference>
<dbReference type="Gene3D" id="3.30.200.60">
    <property type="entry name" value="Peptidase C65 Otubain, subdomain 1"/>
    <property type="match status" value="1"/>
</dbReference>
<evidence type="ECO:0000259" key="15">
    <source>
        <dbReference type="PROSITE" id="PS50802"/>
    </source>
</evidence>
<dbReference type="InterPro" id="IPR003323">
    <property type="entry name" value="OTU_dom"/>
</dbReference>
<dbReference type="NCBIfam" id="TIGR01126">
    <property type="entry name" value="pdi_dom"/>
    <property type="match status" value="1"/>
</dbReference>
<gene>
    <name evidence="17" type="ORF">NMOB1V02_LOCUS7292</name>
</gene>
<dbReference type="Pfam" id="PF12894">
    <property type="entry name" value="ANAPC4_WD40"/>
    <property type="match status" value="1"/>
</dbReference>
<evidence type="ECO:0000256" key="11">
    <source>
        <dbReference type="ARBA" id="ARBA00023157"/>
    </source>
</evidence>
<dbReference type="InterPro" id="IPR036249">
    <property type="entry name" value="Thioredoxin-like_sf"/>
</dbReference>
<keyword evidence="18" id="KW-1185">Reference proteome</keyword>
<dbReference type="Gene3D" id="3.40.30.10">
    <property type="entry name" value="Glutaredoxin"/>
    <property type="match status" value="4"/>
</dbReference>
<evidence type="ECO:0000256" key="7">
    <source>
        <dbReference type="ARBA" id="ARBA00022737"/>
    </source>
</evidence>
<feature type="domain" description="Thioredoxin" evidence="16">
    <location>
        <begin position="1093"/>
        <end position="1229"/>
    </location>
</feature>
<keyword evidence="10" id="KW-0788">Thiol protease</keyword>
<dbReference type="PANTHER" id="PTHR18929:SF210">
    <property type="entry name" value="PROTEIN DISULFIDE-ISOMERASE A4"/>
    <property type="match status" value="1"/>
</dbReference>
<dbReference type="Proteomes" id="UP000678499">
    <property type="component" value="Unassembled WGS sequence"/>
</dbReference>
<evidence type="ECO:0000313" key="17">
    <source>
        <dbReference type="EMBL" id="CAD7279623.1"/>
    </source>
</evidence>
<evidence type="ECO:0000256" key="8">
    <source>
        <dbReference type="ARBA" id="ARBA00022786"/>
    </source>
</evidence>
<protein>
    <recommendedName>
        <fullName evidence="4">ubiquitinyl hydrolase 1</fullName>
        <ecNumber evidence="4">3.4.19.12</ecNumber>
    </recommendedName>
</protein>
<keyword evidence="5" id="KW-0645">Protease</keyword>
<dbReference type="InterPro" id="IPR024977">
    <property type="entry name" value="Apc4-like_WD40_dom"/>
</dbReference>
<organism evidence="17">
    <name type="scientific">Notodromas monacha</name>
    <dbReference type="NCBI Taxonomy" id="399045"/>
    <lineage>
        <taxon>Eukaryota</taxon>
        <taxon>Metazoa</taxon>
        <taxon>Ecdysozoa</taxon>
        <taxon>Arthropoda</taxon>
        <taxon>Crustacea</taxon>
        <taxon>Oligostraca</taxon>
        <taxon>Ostracoda</taxon>
        <taxon>Podocopa</taxon>
        <taxon>Podocopida</taxon>
        <taxon>Cypridocopina</taxon>
        <taxon>Cypridoidea</taxon>
        <taxon>Cyprididae</taxon>
        <taxon>Notodromas</taxon>
    </lineage>
</organism>
<evidence type="ECO:0000256" key="2">
    <source>
        <dbReference type="ARBA" id="ARBA00006347"/>
    </source>
</evidence>
<dbReference type="InterPro" id="IPR013766">
    <property type="entry name" value="Thioredoxin_domain"/>
</dbReference>
<dbReference type="CDD" id="cd02961">
    <property type="entry name" value="PDI_a_family"/>
    <property type="match status" value="2"/>
</dbReference>
<comment type="similarity">
    <text evidence="2 14">Belongs to the protein disulfide isomerase family.</text>
</comment>
<dbReference type="EMBL" id="OA883750">
    <property type="protein sequence ID" value="CAD7279623.1"/>
    <property type="molecule type" value="Genomic_DNA"/>
</dbReference>
<evidence type="ECO:0000256" key="3">
    <source>
        <dbReference type="ARBA" id="ARBA00006579"/>
    </source>
</evidence>
<dbReference type="GO" id="GO:0006457">
    <property type="term" value="P:protein folding"/>
    <property type="evidence" value="ECO:0007669"/>
    <property type="project" value="TreeGrafter"/>
</dbReference>
<dbReference type="InterPro" id="IPR024790">
    <property type="entry name" value="APC4_long_dom"/>
</dbReference>
<evidence type="ECO:0000256" key="5">
    <source>
        <dbReference type="ARBA" id="ARBA00022670"/>
    </source>
</evidence>
<dbReference type="InterPro" id="IPR017937">
    <property type="entry name" value="Thioredoxin_CS"/>
</dbReference>
<dbReference type="GO" id="GO:0034976">
    <property type="term" value="P:response to endoplasmic reticulum stress"/>
    <property type="evidence" value="ECO:0007669"/>
    <property type="project" value="TreeGrafter"/>
</dbReference>
<dbReference type="PROSITE" id="PS00194">
    <property type="entry name" value="THIOREDOXIN_1"/>
    <property type="match status" value="1"/>
</dbReference>
<evidence type="ECO:0000256" key="14">
    <source>
        <dbReference type="RuleBase" id="RU004208"/>
    </source>
</evidence>
<dbReference type="InterPro" id="IPR019400">
    <property type="entry name" value="Peptidase_C65_otubain"/>
</dbReference>
<dbReference type="FunFam" id="1.20.1300.20:FF:000001">
    <property type="entry name" value="Ubiquitin thioesterase OTUB1"/>
    <property type="match status" value="1"/>
</dbReference>